<evidence type="ECO:0000313" key="1">
    <source>
        <dbReference type="EMBL" id="KAH7119207.1"/>
    </source>
</evidence>
<dbReference type="Proteomes" id="UP000738349">
    <property type="component" value="Unassembled WGS sequence"/>
</dbReference>
<proteinExistence type="predicted"/>
<dbReference type="AlphaFoldDB" id="A0A9P9IGJ0"/>
<evidence type="ECO:0000313" key="2">
    <source>
        <dbReference type="Proteomes" id="UP000738349"/>
    </source>
</evidence>
<organism evidence="1 2">
    <name type="scientific">Dactylonectria macrodidyma</name>
    <dbReference type="NCBI Taxonomy" id="307937"/>
    <lineage>
        <taxon>Eukaryota</taxon>
        <taxon>Fungi</taxon>
        <taxon>Dikarya</taxon>
        <taxon>Ascomycota</taxon>
        <taxon>Pezizomycotina</taxon>
        <taxon>Sordariomycetes</taxon>
        <taxon>Hypocreomycetidae</taxon>
        <taxon>Hypocreales</taxon>
        <taxon>Nectriaceae</taxon>
        <taxon>Dactylonectria</taxon>
    </lineage>
</organism>
<dbReference type="InterPro" id="IPR012337">
    <property type="entry name" value="RNaseH-like_sf"/>
</dbReference>
<dbReference type="SUPFAM" id="SSF53098">
    <property type="entry name" value="Ribonuclease H-like"/>
    <property type="match status" value="1"/>
</dbReference>
<dbReference type="GO" id="GO:0003676">
    <property type="term" value="F:nucleic acid binding"/>
    <property type="evidence" value="ECO:0007669"/>
    <property type="project" value="InterPro"/>
</dbReference>
<accession>A0A9P9IGJ0</accession>
<feature type="non-terminal residue" evidence="1">
    <location>
        <position position="1"/>
    </location>
</feature>
<dbReference type="OrthoDB" id="4961290at2759"/>
<protein>
    <recommendedName>
        <fullName evidence="3">Copia protein</fullName>
    </recommendedName>
</protein>
<reference evidence="1" key="1">
    <citation type="journal article" date="2021" name="Nat. Commun.">
        <title>Genetic determinants of endophytism in the Arabidopsis root mycobiome.</title>
        <authorList>
            <person name="Mesny F."/>
            <person name="Miyauchi S."/>
            <person name="Thiergart T."/>
            <person name="Pickel B."/>
            <person name="Atanasova L."/>
            <person name="Karlsson M."/>
            <person name="Huettel B."/>
            <person name="Barry K.W."/>
            <person name="Haridas S."/>
            <person name="Chen C."/>
            <person name="Bauer D."/>
            <person name="Andreopoulos W."/>
            <person name="Pangilinan J."/>
            <person name="LaButti K."/>
            <person name="Riley R."/>
            <person name="Lipzen A."/>
            <person name="Clum A."/>
            <person name="Drula E."/>
            <person name="Henrissat B."/>
            <person name="Kohler A."/>
            <person name="Grigoriev I.V."/>
            <person name="Martin F.M."/>
            <person name="Hacquard S."/>
        </authorList>
    </citation>
    <scope>NUCLEOTIDE SEQUENCE</scope>
    <source>
        <strain evidence="1">MPI-CAGE-AT-0147</strain>
    </source>
</reference>
<dbReference type="Gene3D" id="3.30.420.10">
    <property type="entry name" value="Ribonuclease H-like superfamily/Ribonuclease H"/>
    <property type="match status" value="1"/>
</dbReference>
<feature type="non-terminal residue" evidence="1">
    <location>
        <position position="58"/>
    </location>
</feature>
<evidence type="ECO:0008006" key="3">
    <source>
        <dbReference type="Google" id="ProtNLM"/>
    </source>
</evidence>
<comment type="caution">
    <text evidence="1">The sequence shown here is derived from an EMBL/GenBank/DDBJ whole genome shotgun (WGS) entry which is preliminary data.</text>
</comment>
<sequence length="58" mass="6533">ASLDDEEVPSEYWPILLQSVIYLRNRSPSSAIGKTPYEAWYGQPPDLVHLRTLGAKGF</sequence>
<name>A0A9P9IGJ0_9HYPO</name>
<keyword evidence="2" id="KW-1185">Reference proteome</keyword>
<dbReference type="EMBL" id="JAGMUV010000026">
    <property type="protein sequence ID" value="KAH7119207.1"/>
    <property type="molecule type" value="Genomic_DNA"/>
</dbReference>
<dbReference type="InterPro" id="IPR036397">
    <property type="entry name" value="RNaseH_sf"/>
</dbReference>
<gene>
    <name evidence="1" type="ORF">EDB81DRAFT_605809</name>
</gene>